<evidence type="ECO:0000313" key="5">
    <source>
        <dbReference type="Proteomes" id="UP000290057"/>
    </source>
</evidence>
<feature type="region of interest" description="Disordered" evidence="1">
    <location>
        <begin position="21"/>
        <end position="45"/>
    </location>
</feature>
<dbReference type="GO" id="GO:0004175">
    <property type="term" value="F:endopeptidase activity"/>
    <property type="evidence" value="ECO:0007669"/>
    <property type="project" value="TreeGrafter"/>
</dbReference>
<reference evidence="4 5" key="1">
    <citation type="submission" date="2019-01" db="EMBL/GenBank/DDBJ databases">
        <title>Complete genome sequence of Erythrobacter flavus KJ5.</title>
        <authorList>
            <person name="Kanesaki Y."/>
            <person name="Brotosudarmo T."/>
            <person name="Moriuchi R."/>
            <person name="Awai K."/>
        </authorList>
    </citation>
    <scope>NUCLEOTIDE SEQUENCE [LARGE SCALE GENOMIC DNA]</scope>
    <source>
        <strain evidence="4 5">KJ5</strain>
    </source>
</reference>
<dbReference type="AlphaFoldDB" id="A0A3T1CE22"/>
<dbReference type="Gene3D" id="3.90.226.10">
    <property type="entry name" value="2-enoyl-CoA Hydratase, Chain A, domain 1"/>
    <property type="match status" value="1"/>
</dbReference>
<dbReference type="InterPro" id="IPR029045">
    <property type="entry name" value="ClpP/crotonase-like_dom_sf"/>
</dbReference>
<accession>A0A3T1CE22</accession>
<dbReference type="Gene3D" id="2.30.42.10">
    <property type="match status" value="1"/>
</dbReference>
<evidence type="ECO:0000256" key="2">
    <source>
        <dbReference type="SAM" id="SignalP"/>
    </source>
</evidence>
<dbReference type="GO" id="GO:0006508">
    <property type="term" value="P:proteolysis"/>
    <property type="evidence" value="ECO:0007669"/>
    <property type="project" value="InterPro"/>
</dbReference>
<dbReference type="CDD" id="cd07561">
    <property type="entry name" value="Peptidase_S41_CPP_like"/>
    <property type="match status" value="1"/>
</dbReference>
<dbReference type="PROSITE" id="PS51257">
    <property type="entry name" value="PROKAR_LIPOPROTEIN"/>
    <property type="match status" value="1"/>
</dbReference>
<protein>
    <submittedName>
        <fullName evidence="4">Peptidase S41</fullName>
    </submittedName>
</protein>
<feature type="chain" id="PRO_5019324876" evidence="2">
    <location>
        <begin position="21"/>
        <end position="477"/>
    </location>
</feature>
<dbReference type="InterPro" id="IPR036034">
    <property type="entry name" value="PDZ_sf"/>
</dbReference>
<dbReference type="Gene3D" id="3.30.750.170">
    <property type="match status" value="1"/>
</dbReference>
<sequence>MGLGRTVLTALLATSLTACGGGGSSSGTGGGGSGAGGGTGGESADTCSLASRQDWAFAQLDETYLFPTLLDRTVNRASYSSVQGYIDALVAPARAQDRDRFFTYITSIAEENALINSGSNAGLGIRLAYDEVARRVFVLEAFESAPAFAQGIDRGSEIVAIGGQTVDALMSSGGPQAVVDALGPNDAGVTRQLRIRQPNGSEVTASVTKAEYALDPISDRYGAQIIDDGGTKVGYVNLRTFIIDDAKRQLREAFVVFRSEGVTRIILDFRYNGGGLLSVADVLGDLLAEGRAGQVFSKTVFRDSLSSSNETQVFGTEANAIAATRIAVIGTEATASASELVANAFIPYLGSNIALIGTDTFGKPVGQIARDRSACDDRLRVVAFRAVNANDQGDYYSGLASVMPRTCRADDDITRALGDPAEASVSTALDFLAGRSCAAIGAAPSPVAASAPAAPAKRELLMPTAPSPAQIEIPGLQ</sequence>
<dbReference type="Proteomes" id="UP000290057">
    <property type="component" value="Chromosome"/>
</dbReference>
<dbReference type="SMART" id="SM00245">
    <property type="entry name" value="TSPc"/>
    <property type="match status" value="1"/>
</dbReference>
<feature type="signal peptide" evidence="2">
    <location>
        <begin position="1"/>
        <end position="20"/>
    </location>
</feature>
<dbReference type="EMBL" id="AP019389">
    <property type="protein sequence ID" value="BBI19211.1"/>
    <property type="molecule type" value="Genomic_DNA"/>
</dbReference>
<dbReference type="GO" id="GO:0008236">
    <property type="term" value="F:serine-type peptidase activity"/>
    <property type="evidence" value="ECO:0007669"/>
    <property type="project" value="InterPro"/>
</dbReference>
<keyword evidence="5" id="KW-1185">Reference proteome</keyword>
<feature type="compositionally biased region" description="Gly residues" evidence="1">
    <location>
        <begin position="21"/>
        <end position="41"/>
    </location>
</feature>
<evidence type="ECO:0000313" key="4">
    <source>
        <dbReference type="EMBL" id="BBI19211.1"/>
    </source>
</evidence>
<dbReference type="Pfam" id="PF03572">
    <property type="entry name" value="Peptidase_S41"/>
    <property type="match status" value="1"/>
</dbReference>
<organism evidence="4 5">
    <name type="scientific">Qipengyuania flava</name>
    <dbReference type="NCBI Taxonomy" id="192812"/>
    <lineage>
        <taxon>Bacteria</taxon>
        <taxon>Pseudomonadati</taxon>
        <taxon>Pseudomonadota</taxon>
        <taxon>Alphaproteobacteria</taxon>
        <taxon>Sphingomonadales</taxon>
        <taxon>Erythrobacteraceae</taxon>
        <taxon>Qipengyuania</taxon>
    </lineage>
</organism>
<name>A0A3T1CE22_9SPHN</name>
<dbReference type="PANTHER" id="PTHR32060:SF30">
    <property type="entry name" value="CARBOXY-TERMINAL PROCESSING PROTEASE CTPA"/>
    <property type="match status" value="1"/>
</dbReference>
<keyword evidence="2" id="KW-0732">Signal</keyword>
<dbReference type="PANTHER" id="PTHR32060">
    <property type="entry name" value="TAIL-SPECIFIC PROTEASE"/>
    <property type="match status" value="1"/>
</dbReference>
<dbReference type="InterPro" id="IPR005151">
    <property type="entry name" value="Tail-specific_protease"/>
</dbReference>
<evidence type="ECO:0000256" key="1">
    <source>
        <dbReference type="SAM" id="MobiDB-lite"/>
    </source>
</evidence>
<gene>
    <name evidence="4" type="ORF">EKJ_00580</name>
</gene>
<dbReference type="GO" id="GO:0007165">
    <property type="term" value="P:signal transduction"/>
    <property type="evidence" value="ECO:0007669"/>
    <property type="project" value="TreeGrafter"/>
</dbReference>
<proteinExistence type="predicted"/>
<dbReference type="GO" id="GO:0030288">
    <property type="term" value="C:outer membrane-bounded periplasmic space"/>
    <property type="evidence" value="ECO:0007669"/>
    <property type="project" value="TreeGrafter"/>
</dbReference>
<dbReference type="SUPFAM" id="SSF52096">
    <property type="entry name" value="ClpP/crotonase"/>
    <property type="match status" value="1"/>
</dbReference>
<dbReference type="RefSeq" id="WP_130585497.1">
    <property type="nucleotide sequence ID" value="NZ_AP019389.1"/>
</dbReference>
<evidence type="ECO:0000259" key="3">
    <source>
        <dbReference type="SMART" id="SM00245"/>
    </source>
</evidence>
<feature type="domain" description="Tail specific protease" evidence="3">
    <location>
        <begin position="200"/>
        <end position="404"/>
    </location>
</feature>